<comment type="caution">
    <text evidence="1">The sequence shown here is derived from an EMBL/GenBank/DDBJ whole genome shotgun (WGS) entry which is preliminary data.</text>
</comment>
<feature type="non-terminal residue" evidence="1">
    <location>
        <position position="235"/>
    </location>
</feature>
<accession>X0RIB8</accession>
<sequence length="235" mass="25899">MVGLWLWPAAPADGRIKEKVATFTFKVRLTLKSQAALTAKDVKYAALPSGKHVGLSYTGVTDPKTIAHYTRMGFRTSVSVTPATSAEAIRALEDAGADLVVGYGMAKSEMGLTPQEAFDGSTMWRVNLLKKSRGSVAIGSYYNMRVRYGLPVNRRMGRYLYTIHDSNFLACNSWAVGYSILVGRNRTPEQMVRPHNANRVRSAPNTLVYYQTVGNILQGIVEMMDPGEVTTITLR</sequence>
<dbReference type="EMBL" id="BARS01007708">
    <property type="protein sequence ID" value="GAF68493.1"/>
    <property type="molecule type" value="Genomic_DNA"/>
</dbReference>
<evidence type="ECO:0000313" key="1">
    <source>
        <dbReference type="EMBL" id="GAF68493.1"/>
    </source>
</evidence>
<dbReference type="AlphaFoldDB" id="X0RIB8"/>
<reference evidence="1" key="1">
    <citation type="journal article" date="2014" name="Front. Microbiol.">
        <title>High frequency of phylogenetically diverse reductive dehalogenase-homologous genes in deep subseafloor sedimentary metagenomes.</title>
        <authorList>
            <person name="Kawai M."/>
            <person name="Futagami T."/>
            <person name="Toyoda A."/>
            <person name="Takaki Y."/>
            <person name="Nishi S."/>
            <person name="Hori S."/>
            <person name="Arai W."/>
            <person name="Tsubouchi T."/>
            <person name="Morono Y."/>
            <person name="Uchiyama I."/>
            <person name="Ito T."/>
            <person name="Fujiyama A."/>
            <person name="Inagaki F."/>
            <person name="Takami H."/>
        </authorList>
    </citation>
    <scope>NUCLEOTIDE SEQUENCE</scope>
    <source>
        <strain evidence="1">Expedition CK06-06</strain>
    </source>
</reference>
<organism evidence="1">
    <name type="scientific">marine sediment metagenome</name>
    <dbReference type="NCBI Taxonomy" id="412755"/>
    <lineage>
        <taxon>unclassified sequences</taxon>
        <taxon>metagenomes</taxon>
        <taxon>ecological metagenomes</taxon>
    </lineage>
</organism>
<protein>
    <submittedName>
        <fullName evidence="1">Uncharacterized protein</fullName>
    </submittedName>
</protein>
<proteinExistence type="predicted"/>
<gene>
    <name evidence="1" type="ORF">S01H1_14792</name>
</gene>
<name>X0RIB8_9ZZZZ</name>